<proteinExistence type="predicted"/>
<dbReference type="EMBL" id="LCTZ01000002">
    <property type="protein sequence ID" value="KQC29379.1"/>
    <property type="molecule type" value="Genomic_DNA"/>
</dbReference>
<keyword evidence="3" id="KW-1185">Reference proteome</keyword>
<feature type="transmembrane region" description="Helical" evidence="1">
    <location>
        <begin position="12"/>
        <end position="32"/>
    </location>
</feature>
<sequence length="420" mass="46622">MPKIKKIKAGALQFVLFIGTVIAVLLLTFVVLHKTHSLFDKKTSKTVEVIKKADLGLQYAIQQEMPINDSVQLNFQLDDDIQVTSIKSYWGIFEKYATVSQFGKTRFLKTALVGGGVENDFPALYLKDKNRPMIIAGKSKITGNAYLPKQGIRPGTIGGRFHQFTSPVYGNLKNSSTTLPALNPELKNHLKRLLVEETGRFGKNAVRLSRNLRLSNSFESPTQYIYGDVLRLSGVDLRGNIIVRATQQIIVSADCYIKDIVLVAPEITLENKFKGTLQAITLDKIKVGKGVVLDYPSALVVERGNATNPKEQREANISIEKGAMIKGIVAYFETSEESIFFPQIAIAENASVFGEIYCEKNLELKGDVIGNVTTDAFIALENGSVYQNHLFNGTINASLLSMEYAGLLFNKEKRVAKWLY</sequence>
<name>A0A0N8WFQ8_9FLAO</name>
<dbReference type="STRING" id="346185.AAY42_05280"/>
<organism evidence="2 3">
    <name type="scientific">Flagellimonas eckloniae</name>
    <dbReference type="NCBI Taxonomy" id="346185"/>
    <lineage>
        <taxon>Bacteria</taxon>
        <taxon>Pseudomonadati</taxon>
        <taxon>Bacteroidota</taxon>
        <taxon>Flavobacteriia</taxon>
        <taxon>Flavobacteriales</taxon>
        <taxon>Flavobacteriaceae</taxon>
        <taxon>Flagellimonas</taxon>
    </lineage>
</organism>
<dbReference type="OrthoDB" id="1004942at2"/>
<keyword evidence="1" id="KW-1133">Transmembrane helix</keyword>
<evidence type="ECO:0000256" key="1">
    <source>
        <dbReference type="SAM" id="Phobius"/>
    </source>
</evidence>
<evidence type="ECO:0000313" key="3">
    <source>
        <dbReference type="Proteomes" id="UP000050827"/>
    </source>
</evidence>
<keyword evidence="1" id="KW-0472">Membrane</keyword>
<gene>
    <name evidence="2" type="ORF">AAY42_05280</name>
</gene>
<keyword evidence="1" id="KW-0812">Transmembrane</keyword>
<reference evidence="2 3" key="1">
    <citation type="submission" date="2015-04" db="EMBL/GenBank/DDBJ databases">
        <title>Complete genome of flavobacterium.</title>
        <authorList>
            <person name="Kwon Y.M."/>
            <person name="Kim S.-J."/>
        </authorList>
    </citation>
    <scope>NUCLEOTIDE SEQUENCE [LARGE SCALE GENOMIC DNA]</scope>
    <source>
        <strain evidence="2 3">DK169</strain>
    </source>
</reference>
<accession>A0A0N8WFQ8</accession>
<comment type="caution">
    <text evidence="2">The sequence shown here is derived from an EMBL/GenBank/DDBJ whole genome shotgun (WGS) entry which is preliminary data.</text>
</comment>
<evidence type="ECO:0000313" key="2">
    <source>
        <dbReference type="EMBL" id="KQC29379.1"/>
    </source>
</evidence>
<dbReference type="Proteomes" id="UP000050827">
    <property type="component" value="Unassembled WGS sequence"/>
</dbReference>
<dbReference type="AlphaFoldDB" id="A0A0N8WFQ8"/>
<dbReference type="RefSeq" id="WP_055393083.1">
    <property type="nucleotide sequence ID" value="NZ_LCTZ01000002.1"/>
</dbReference>
<protein>
    <submittedName>
        <fullName evidence="2">Uncharacterized protein</fullName>
    </submittedName>
</protein>